<feature type="transmembrane region" description="Helical" evidence="7">
    <location>
        <begin position="330"/>
        <end position="355"/>
    </location>
</feature>
<keyword evidence="10" id="KW-1185">Reference proteome</keyword>
<evidence type="ECO:0000259" key="8">
    <source>
        <dbReference type="Pfam" id="PF00520"/>
    </source>
</evidence>
<feature type="domain" description="Ion transport" evidence="8">
    <location>
        <begin position="222"/>
        <end position="447"/>
    </location>
</feature>
<evidence type="ECO:0000256" key="1">
    <source>
        <dbReference type="ARBA" id="ARBA00004141"/>
    </source>
</evidence>
<feature type="region of interest" description="Disordered" evidence="6">
    <location>
        <begin position="1"/>
        <end position="72"/>
    </location>
</feature>
<evidence type="ECO:0000256" key="3">
    <source>
        <dbReference type="ARBA" id="ARBA00022989"/>
    </source>
</evidence>
<feature type="transmembrane region" description="Helical" evidence="7">
    <location>
        <begin position="247"/>
        <end position="266"/>
    </location>
</feature>
<dbReference type="EMBL" id="CAJPEX010000326">
    <property type="protein sequence ID" value="CAG0915102.1"/>
    <property type="molecule type" value="Genomic_DNA"/>
</dbReference>
<reference evidence="9" key="1">
    <citation type="submission" date="2020-11" db="EMBL/GenBank/DDBJ databases">
        <authorList>
            <person name="Tran Van P."/>
        </authorList>
    </citation>
    <scope>NUCLEOTIDE SEQUENCE</scope>
</reference>
<keyword evidence="5" id="KW-0175">Coiled coil</keyword>
<evidence type="ECO:0000256" key="5">
    <source>
        <dbReference type="SAM" id="Coils"/>
    </source>
</evidence>
<name>A0A7R9BI70_9CRUS</name>
<protein>
    <recommendedName>
        <fullName evidence="8">Ion transport domain-containing protein</fullName>
    </recommendedName>
</protein>
<dbReference type="InterPro" id="IPR005821">
    <property type="entry name" value="Ion_trans_dom"/>
</dbReference>
<sequence>MQPASVRTDESSLRKRLSGPTSVDDDGELIGTSKIAPYHEPQPSVMSVTRPKPRPRPAERPDDLTPKNSSRFKQKTRFSTLPMVSFLGLGSHSTDDGLRLGSVSSYASSKQAYSKTDLGPATIGSGLGSKFVPRRRGVRDHRLGFMSSSKMEARMMVLEEDFVKVILRRWTPLDDDALETEVKTSASQSAVRQDSKKRNEIGRRLLGVFIVIPALMIVVQGELGMKLFATDEKKRHQWQLFIDRFDLVYTILHAIEYSLVVGLFFWNRKLQKLRQTMNEDQFQAYKQERSGRFSTFMIETSETVSRFGNHVFVFERSYDKLMHAILKPMVTYFFPLMVLLLFLITISALIGHFLFGFHAANENPEMDSIADWITIQKSFMSVLDFFLGDQWGDVYETQSRRPSNQNNTGKQLVVGLFVVVSVVGLGIIYAAVFIAVLIFKVGELNEEEVESNEREEQRRKIEKRLEEYEESQRYMLHLLEAGRLKTLSDLLEQQMYRSFKFLELVVKDRPRTTKLWMEGFVTSLNWLTATHRHLLAIYHYMEATMDEADRIALQIVPSPTRMNRMNVRRSLHGQQQFEGEDFEEH</sequence>
<dbReference type="Proteomes" id="UP000678499">
    <property type="component" value="Unassembled WGS sequence"/>
</dbReference>
<evidence type="ECO:0000256" key="7">
    <source>
        <dbReference type="SAM" id="Phobius"/>
    </source>
</evidence>
<dbReference type="Pfam" id="PF00520">
    <property type="entry name" value="Ion_trans"/>
    <property type="match status" value="1"/>
</dbReference>
<evidence type="ECO:0000256" key="2">
    <source>
        <dbReference type="ARBA" id="ARBA00022692"/>
    </source>
</evidence>
<feature type="transmembrane region" description="Helical" evidence="7">
    <location>
        <begin position="205"/>
        <end position="227"/>
    </location>
</feature>
<comment type="subcellular location">
    <subcellularLocation>
        <location evidence="1">Membrane</location>
        <topology evidence="1">Multi-pass membrane protein</topology>
    </subcellularLocation>
</comment>
<keyword evidence="4 7" id="KW-0472">Membrane</keyword>
<proteinExistence type="predicted"/>
<accession>A0A7R9BI70</accession>
<dbReference type="GO" id="GO:0005216">
    <property type="term" value="F:monoatomic ion channel activity"/>
    <property type="evidence" value="ECO:0007669"/>
    <property type="project" value="InterPro"/>
</dbReference>
<evidence type="ECO:0000313" key="10">
    <source>
        <dbReference type="Proteomes" id="UP000678499"/>
    </source>
</evidence>
<evidence type="ECO:0000256" key="6">
    <source>
        <dbReference type="SAM" id="MobiDB-lite"/>
    </source>
</evidence>
<feature type="coiled-coil region" evidence="5">
    <location>
        <begin position="444"/>
        <end position="471"/>
    </location>
</feature>
<evidence type="ECO:0000313" key="9">
    <source>
        <dbReference type="EMBL" id="CAD7274950.1"/>
    </source>
</evidence>
<keyword evidence="3 7" id="KW-1133">Transmembrane helix</keyword>
<evidence type="ECO:0000256" key="4">
    <source>
        <dbReference type="ARBA" id="ARBA00023136"/>
    </source>
</evidence>
<dbReference type="EMBL" id="OA882363">
    <property type="protein sequence ID" value="CAD7274950.1"/>
    <property type="molecule type" value="Genomic_DNA"/>
</dbReference>
<gene>
    <name evidence="9" type="ORF">NMOB1V02_LOCUS2760</name>
</gene>
<dbReference type="GO" id="GO:0016020">
    <property type="term" value="C:membrane"/>
    <property type="evidence" value="ECO:0007669"/>
    <property type="project" value="UniProtKB-SubCell"/>
</dbReference>
<feature type="compositionally biased region" description="Basic and acidic residues" evidence="6">
    <location>
        <begin position="56"/>
        <end position="65"/>
    </location>
</feature>
<feature type="transmembrane region" description="Helical" evidence="7">
    <location>
        <begin position="412"/>
        <end position="439"/>
    </location>
</feature>
<organism evidence="9">
    <name type="scientific">Notodromas monacha</name>
    <dbReference type="NCBI Taxonomy" id="399045"/>
    <lineage>
        <taxon>Eukaryota</taxon>
        <taxon>Metazoa</taxon>
        <taxon>Ecdysozoa</taxon>
        <taxon>Arthropoda</taxon>
        <taxon>Crustacea</taxon>
        <taxon>Oligostraca</taxon>
        <taxon>Ostracoda</taxon>
        <taxon>Podocopa</taxon>
        <taxon>Podocopida</taxon>
        <taxon>Cypridocopina</taxon>
        <taxon>Cypridoidea</taxon>
        <taxon>Cyprididae</taxon>
        <taxon>Notodromas</taxon>
    </lineage>
</organism>
<dbReference type="Gene3D" id="1.10.287.70">
    <property type="match status" value="1"/>
</dbReference>
<dbReference type="AlphaFoldDB" id="A0A7R9BI70"/>
<keyword evidence="2 7" id="KW-0812">Transmembrane</keyword>